<dbReference type="RefSeq" id="XP_029233941.1">
    <property type="nucleotide sequence ID" value="XM_029386229.1"/>
</dbReference>
<dbReference type="OMA" id="GAEYGGC"/>
<feature type="compositionally biased region" description="Basic and acidic residues" evidence="1">
    <location>
        <begin position="9"/>
        <end position="18"/>
    </location>
</feature>
<feature type="compositionally biased region" description="Low complexity" evidence="1">
    <location>
        <begin position="25"/>
        <end position="94"/>
    </location>
</feature>
<comment type="caution">
    <text evidence="2">The sequence shown here is derived from an EMBL/GenBank/DDBJ whole genome shotgun (WGS) entry which is preliminary data.</text>
</comment>
<dbReference type="Proteomes" id="UP000283634">
    <property type="component" value="Unassembled WGS sequence"/>
</dbReference>
<feature type="region of interest" description="Disordered" evidence="1">
    <location>
        <begin position="1"/>
        <end position="153"/>
    </location>
</feature>
<sequence length="202" mass="19434">NQSDMGRPVNDEELHADEKDEEAAEGAGDNNADAAAPPGKPQPSAAPGEEALPGAGAAASGAANASGEQMSGSGAEAAAPEAAVGPGGSSAANSDAGQAPAKDTSDISPPGAVEVSNGDNKEASQGADNAPANKTAPPEPQAIPPARNAAPLSGNVPATFKNITGVRLDEGGGDGAEYGGCVRRLLLLVLLGLWGIAALSAA</sequence>
<organism evidence="2 3">
    <name type="scientific">Trypanosoma rangeli</name>
    <dbReference type="NCBI Taxonomy" id="5698"/>
    <lineage>
        <taxon>Eukaryota</taxon>
        <taxon>Discoba</taxon>
        <taxon>Euglenozoa</taxon>
        <taxon>Kinetoplastea</taxon>
        <taxon>Metakinetoplastina</taxon>
        <taxon>Trypanosomatida</taxon>
        <taxon>Trypanosomatidae</taxon>
        <taxon>Trypanosoma</taxon>
        <taxon>Herpetosoma</taxon>
    </lineage>
</organism>
<dbReference type="GeneID" id="40333485"/>
<keyword evidence="3" id="KW-1185">Reference proteome</keyword>
<reference evidence="2 3" key="1">
    <citation type="journal article" date="2018" name="BMC Genomics">
        <title>Genomic comparison of Trypanosoma conorhini and Trypanosoma rangeli to Trypanosoma cruzi strains of high and low virulence.</title>
        <authorList>
            <person name="Bradwell K.R."/>
            <person name="Koparde V.N."/>
            <person name="Matveyev A.V."/>
            <person name="Serrano M.G."/>
            <person name="Alves J.M."/>
            <person name="Parikh H."/>
            <person name="Huang B."/>
            <person name="Lee V."/>
            <person name="Espinosa-Alvarez O."/>
            <person name="Ortiz P.A."/>
            <person name="Costa-Martins A.G."/>
            <person name="Teixeira M.M."/>
            <person name="Buck G.A."/>
        </authorList>
    </citation>
    <scope>NUCLEOTIDE SEQUENCE [LARGE SCALE GENOMIC DNA]</scope>
    <source>
        <strain evidence="2 3">AM80</strain>
    </source>
</reference>
<evidence type="ECO:0000313" key="3">
    <source>
        <dbReference type="Proteomes" id="UP000283634"/>
    </source>
</evidence>
<evidence type="ECO:0000313" key="2">
    <source>
        <dbReference type="EMBL" id="RNE97053.1"/>
    </source>
</evidence>
<accession>A0A3R7KLT5</accession>
<dbReference type="AlphaFoldDB" id="A0A3R7KLT5"/>
<evidence type="ECO:0000256" key="1">
    <source>
        <dbReference type="SAM" id="MobiDB-lite"/>
    </source>
</evidence>
<name>A0A3R7KLT5_TRYRA</name>
<proteinExistence type="predicted"/>
<gene>
    <name evidence="2" type="ORF">TraAM80_09552</name>
</gene>
<dbReference type="EMBL" id="MKGL01000608">
    <property type="protein sequence ID" value="RNE97053.1"/>
    <property type="molecule type" value="Genomic_DNA"/>
</dbReference>
<protein>
    <submittedName>
        <fullName evidence="2">Trans-sialidase</fullName>
    </submittedName>
</protein>
<feature type="non-terminal residue" evidence="2">
    <location>
        <position position="1"/>
    </location>
</feature>